<keyword evidence="6" id="KW-1185">Reference proteome</keyword>
<evidence type="ECO:0000313" key="2">
    <source>
        <dbReference type="EMBL" id="CAF0896539.1"/>
    </source>
</evidence>
<dbReference type="EMBL" id="CAJNOQ010009519">
    <property type="protein sequence ID" value="CAF1227062.1"/>
    <property type="molecule type" value="Genomic_DNA"/>
</dbReference>
<protein>
    <recommendedName>
        <fullName evidence="1">TRPM SLOG domain-containing protein</fullName>
    </recommendedName>
</protein>
<dbReference type="Proteomes" id="UP000681722">
    <property type="component" value="Unassembled WGS sequence"/>
</dbReference>
<dbReference type="EMBL" id="CAJOBC010009523">
    <property type="protein sequence ID" value="CAF3989987.1"/>
    <property type="molecule type" value="Genomic_DNA"/>
</dbReference>
<dbReference type="Proteomes" id="UP000682733">
    <property type="component" value="Unassembled WGS sequence"/>
</dbReference>
<evidence type="ECO:0000313" key="6">
    <source>
        <dbReference type="Proteomes" id="UP000663829"/>
    </source>
</evidence>
<proteinExistence type="predicted"/>
<sequence length="52" mass="5547">AGIFPGGTNSGVMKAVGDAIDESRYKNTKRPSKIPCIGIAGWYYTTGENKII</sequence>
<reference evidence="3" key="1">
    <citation type="submission" date="2021-02" db="EMBL/GenBank/DDBJ databases">
        <authorList>
            <person name="Nowell W R."/>
        </authorList>
    </citation>
    <scope>NUCLEOTIDE SEQUENCE</scope>
</reference>
<dbReference type="EMBL" id="CAJOBA010003322">
    <property type="protein sequence ID" value="CAF3677896.1"/>
    <property type="molecule type" value="Genomic_DNA"/>
</dbReference>
<accession>A0A814YAY5</accession>
<dbReference type="Proteomes" id="UP000677228">
    <property type="component" value="Unassembled WGS sequence"/>
</dbReference>
<evidence type="ECO:0000313" key="4">
    <source>
        <dbReference type="EMBL" id="CAF3677896.1"/>
    </source>
</evidence>
<dbReference type="AlphaFoldDB" id="A0A814YAY5"/>
<evidence type="ECO:0000259" key="1">
    <source>
        <dbReference type="Pfam" id="PF18139"/>
    </source>
</evidence>
<gene>
    <name evidence="3" type="ORF">GPM918_LOCUS24983</name>
    <name evidence="2" type="ORF">OVA965_LOCUS9400</name>
    <name evidence="5" type="ORF">SRO942_LOCUS24987</name>
    <name evidence="4" type="ORF">TMI583_LOCUS9396</name>
</gene>
<evidence type="ECO:0000313" key="5">
    <source>
        <dbReference type="EMBL" id="CAF3989987.1"/>
    </source>
</evidence>
<dbReference type="EMBL" id="CAJNOK010003321">
    <property type="protein sequence ID" value="CAF0896539.1"/>
    <property type="molecule type" value="Genomic_DNA"/>
</dbReference>
<comment type="caution">
    <text evidence="3">The sequence shown here is derived from an EMBL/GenBank/DDBJ whole genome shotgun (WGS) entry which is preliminary data.</text>
</comment>
<dbReference type="OrthoDB" id="310870at2759"/>
<dbReference type="InterPro" id="IPR041491">
    <property type="entry name" value="TRPM_SLOG"/>
</dbReference>
<dbReference type="Pfam" id="PF18139">
    <property type="entry name" value="LSDAT_euk"/>
    <property type="match status" value="1"/>
</dbReference>
<feature type="domain" description="TRPM SLOG" evidence="1">
    <location>
        <begin position="2"/>
        <end position="48"/>
    </location>
</feature>
<name>A0A814YAY5_9BILA</name>
<dbReference type="Proteomes" id="UP000663829">
    <property type="component" value="Unassembled WGS sequence"/>
</dbReference>
<organism evidence="3 6">
    <name type="scientific">Didymodactylos carnosus</name>
    <dbReference type="NCBI Taxonomy" id="1234261"/>
    <lineage>
        <taxon>Eukaryota</taxon>
        <taxon>Metazoa</taxon>
        <taxon>Spiralia</taxon>
        <taxon>Gnathifera</taxon>
        <taxon>Rotifera</taxon>
        <taxon>Eurotatoria</taxon>
        <taxon>Bdelloidea</taxon>
        <taxon>Philodinida</taxon>
        <taxon>Philodinidae</taxon>
        <taxon>Didymodactylos</taxon>
    </lineage>
</organism>
<feature type="non-terminal residue" evidence="3">
    <location>
        <position position="1"/>
    </location>
</feature>
<evidence type="ECO:0000313" key="3">
    <source>
        <dbReference type="EMBL" id="CAF1227062.1"/>
    </source>
</evidence>